<dbReference type="OrthoDB" id="10259713at2759"/>
<evidence type="ECO:0000256" key="6">
    <source>
        <dbReference type="ARBA" id="ARBA00044798"/>
    </source>
</evidence>
<feature type="coiled-coil region" evidence="7">
    <location>
        <begin position="71"/>
        <end position="109"/>
    </location>
</feature>
<dbReference type="PANTHER" id="PTHR15654">
    <property type="entry name" value="COILED-COIL DOMAIN-CONTAINING PROTEIN 113-RELATED"/>
    <property type="match status" value="1"/>
</dbReference>
<evidence type="ECO:0000256" key="1">
    <source>
        <dbReference type="ARBA" id="ARBA00004138"/>
    </source>
</evidence>
<evidence type="ECO:0000256" key="4">
    <source>
        <dbReference type="ARBA" id="ARBA00023273"/>
    </source>
</evidence>
<keyword evidence="10" id="KW-1185">Reference proteome</keyword>
<dbReference type="GO" id="GO:0005930">
    <property type="term" value="C:axoneme"/>
    <property type="evidence" value="ECO:0007669"/>
    <property type="project" value="TreeGrafter"/>
</dbReference>
<sequence length="311" mass="36746">MAESRDTVLEQVEELRRSNAAIQTENEVFEIFLSQLESLSLATTDAQMEKEAGPPNLLTLEQKYHVAVCVLEETRKELKQLSLSLARNTEKYKASIEDADMRLAEIKRERHDFEQFIAKTHQVQALALRAQKAIGYMERKIKAKKALTERKRRRNTFLRTQTCKQQRIVNQKEQMQEKLRSIDLEHLKHKNIQYRELFQKYQELLRSHRVLVRKSQHGLNVCKERLKREMDESELLSRKIASHEEKLVKIGEQQQKVETERAQAEALNRKLKSQLENFRVPDVMTYVKSKVKTERLRKTVKALERKARIAE</sequence>
<protein>
    <recommendedName>
        <fullName evidence="6">Cilia- and flagella-associated protein 263</fullName>
    </recommendedName>
</protein>
<evidence type="ECO:0000313" key="10">
    <source>
        <dbReference type="Proteomes" id="UP000727407"/>
    </source>
</evidence>
<organism evidence="9 10">
    <name type="scientific">Clarias magur</name>
    <name type="common">Asian catfish</name>
    <name type="synonym">Macropteronotus magur</name>
    <dbReference type="NCBI Taxonomy" id="1594786"/>
    <lineage>
        <taxon>Eukaryota</taxon>
        <taxon>Metazoa</taxon>
        <taxon>Chordata</taxon>
        <taxon>Craniata</taxon>
        <taxon>Vertebrata</taxon>
        <taxon>Euteleostomi</taxon>
        <taxon>Actinopterygii</taxon>
        <taxon>Neopterygii</taxon>
        <taxon>Teleostei</taxon>
        <taxon>Ostariophysi</taxon>
        <taxon>Siluriformes</taxon>
        <taxon>Clariidae</taxon>
        <taxon>Clarias</taxon>
    </lineage>
</organism>
<dbReference type="InterPro" id="IPR025254">
    <property type="entry name" value="CCDC113/CCDC96_CC"/>
</dbReference>
<reference evidence="9" key="1">
    <citation type="submission" date="2020-07" db="EMBL/GenBank/DDBJ databases">
        <title>Clarias magur genome sequencing, assembly and annotation.</title>
        <authorList>
            <person name="Kushwaha B."/>
            <person name="Kumar R."/>
            <person name="Das P."/>
            <person name="Joshi C.G."/>
            <person name="Kumar D."/>
            <person name="Nagpure N.S."/>
            <person name="Pandey M."/>
            <person name="Agarwal S."/>
            <person name="Srivastava S."/>
            <person name="Singh M."/>
            <person name="Sahoo L."/>
            <person name="Jayasankar P."/>
            <person name="Meher P.K."/>
            <person name="Koringa P.G."/>
            <person name="Iquebal M.A."/>
            <person name="Das S.P."/>
            <person name="Bit A."/>
            <person name="Patnaik S."/>
            <person name="Patel N."/>
            <person name="Shah T.M."/>
            <person name="Hinsu A."/>
            <person name="Jena J.K."/>
        </authorList>
    </citation>
    <scope>NUCLEOTIDE SEQUENCE</scope>
    <source>
        <strain evidence="9">CIFAMagur01</strain>
        <tissue evidence="9">Testis</tissue>
    </source>
</reference>
<feature type="domain" description="CCDC113/CCDC96 coiled-coil" evidence="8">
    <location>
        <begin position="142"/>
        <end position="311"/>
    </location>
</feature>
<gene>
    <name evidence="9" type="ORF">DAT39_006253</name>
</gene>
<feature type="non-terminal residue" evidence="9">
    <location>
        <position position="311"/>
    </location>
</feature>
<dbReference type="GO" id="GO:0036064">
    <property type="term" value="C:ciliary basal body"/>
    <property type="evidence" value="ECO:0007669"/>
    <property type="project" value="TreeGrafter"/>
</dbReference>
<keyword evidence="3 7" id="KW-0175">Coiled coil</keyword>
<accession>A0A8J4UB56</accession>
<evidence type="ECO:0000259" key="8">
    <source>
        <dbReference type="Pfam" id="PF13870"/>
    </source>
</evidence>
<keyword evidence="4" id="KW-0966">Cell projection</keyword>
<dbReference type="Pfam" id="PF13870">
    <property type="entry name" value="CCDC113_CCDC96_CC"/>
    <property type="match status" value="1"/>
</dbReference>
<dbReference type="PANTHER" id="PTHR15654:SF2">
    <property type="entry name" value="COILED-COIL DOMAIN-CONTAINING PROTEIN 113"/>
    <property type="match status" value="1"/>
</dbReference>
<evidence type="ECO:0000256" key="7">
    <source>
        <dbReference type="SAM" id="Coils"/>
    </source>
</evidence>
<dbReference type="AlphaFoldDB" id="A0A8J4UB56"/>
<dbReference type="InterPro" id="IPR051885">
    <property type="entry name" value="CC_CF"/>
</dbReference>
<name>A0A8J4UB56_CLAMG</name>
<feature type="coiled-coil region" evidence="7">
    <location>
        <begin position="226"/>
        <end position="277"/>
    </location>
</feature>
<dbReference type="GO" id="GO:0060271">
    <property type="term" value="P:cilium assembly"/>
    <property type="evidence" value="ECO:0007669"/>
    <property type="project" value="TreeGrafter"/>
</dbReference>
<evidence type="ECO:0000256" key="3">
    <source>
        <dbReference type="ARBA" id="ARBA00023054"/>
    </source>
</evidence>
<comment type="subcellular location">
    <subcellularLocation>
        <location evidence="1">Cell projection</location>
        <location evidence="1">Cilium</location>
    </subcellularLocation>
</comment>
<comment type="caution">
    <text evidence="9">The sequence shown here is derived from an EMBL/GenBank/DDBJ whole genome shotgun (WGS) entry which is preliminary data.</text>
</comment>
<evidence type="ECO:0000256" key="2">
    <source>
        <dbReference type="ARBA" id="ARBA00022794"/>
    </source>
</evidence>
<keyword evidence="2" id="KW-0970">Cilium biogenesis/degradation</keyword>
<evidence type="ECO:0000256" key="5">
    <source>
        <dbReference type="ARBA" id="ARBA00044506"/>
    </source>
</evidence>
<dbReference type="EMBL" id="QNUK01000064">
    <property type="protein sequence ID" value="KAF5904043.1"/>
    <property type="molecule type" value="Genomic_DNA"/>
</dbReference>
<proteinExistence type="inferred from homology"/>
<dbReference type="Proteomes" id="UP000727407">
    <property type="component" value="Unassembled WGS sequence"/>
</dbReference>
<evidence type="ECO:0000313" key="9">
    <source>
        <dbReference type="EMBL" id="KAF5904043.1"/>
    </source>
</evidence>
<comment type="similarity">
    <text evidence="5">Belongs to the CFAP263 family.</text>
</comment>